<keyword evidence="3" id="KW-0472">Membrane</keyword>
<accession>A0A7E4UX17</accession>
<reference evidence="6" key="1">
    <citation type="journal article" date="2013" name="Genetics">
        <title>The draft genome and transcriptome of Panagrellus redivivus are shaped by the harsh demands of a free-living lifestyle.</title>
        <authorList>
            <person name="Srinivasan J."/>
            <person name="Dillman A.R."/>
            <person name="Macchietto M.G."/>
            <person name="Heikkinen L."/>
            <person name="Lakso M."/>
            <person name="Fracchia K.M."/>
            <person name="Antoshechkin I."/>
            <person name="Mortazavi A."/>
            <person name="Wong G."/>
            <person name="Sternberg P.W."/>
        </authorList>
    </citation>
    <scope>NUCLEOTIDE SEQUENCE [LARGE SCALE GENOMIC DNA]</scope>
    <source>
        <strain evidence="6">MT8872</strain>
    </source>
</reference>
<dbReference type="AlphaFoldDB" id="A0A7E4UX17"/>
<dbReference type="PROSITE" id="PS00022">
    <property type="entry name" value="EGF_1"/>
    <property type="match status" value="1"/>
</dbReference>
<evidence type="ECO:0000256" key="4">
    <source>
        <dbReference type="SAM" id="SignalP"/>
    </source>
</evidence>
<reference evidence="7" key="2">
    <citation type="submission" date="2020-10" db="UniProtKB">
        <authorList>
            <consortium name="WormBaseParasite"/>
        </authorList>
    </citation>
    <scope>IDENTIFICATION</scope>
</reference>
<keyword evidence="1" id="KW-1015">Disulfide bond</keyword>
<keyword evidence="3" id="KW-1133">Transmembrane helix</keyword>
<feature type="signal peptide" evidence="4">
    <location>
        <begin position="1"/>
        <end position="21"/>
    </location>
</feature>
<dbReference type="Gene3D" id="2.10.25.10">
    <property type="entry name" value="Laminin"/>
    <property type="match status" value="1"/>
</dbReference>
<evidence type="ECO:0000256" key="2">
    <source>
        <dbReference type="SAM" id="MobiDB-lite"/>
    </source>
</evidence>
<keyword evidence="3" id="KW-0812">Transmembrane</keyword>
<proteinExistence type="predicted"/>
<dbReference type="SUPFAM" id="SSF57196">
    <property type="entry name" value="EGF/Laminin"/>
    <property type="match status" value="1"/>
</dbReference>
<feature type="region of interest" description="Disordered" evidence="2">
    <location>
        <begin position="308"/>
        <end position="332"/>
    </location>
</feature>
<evidence type="ECO:0000259" key="5">
    <source>
        <dbReference type="PROSITE" id="PS50026"/>
    </source>
</evidence>
<protein>
    <submittedName>
        <fullName evidence="7">EGF-like domain-containing protein</fullName>
    </submittedName>
</protein>
<dbReference type="InterPro" id="IPR000742">
    <property type="entry name" value="EGF"/>
</dbReference>
<evidence type="ECO:0000256" key="1">
    <source>
        <dbReference type="PROSITE-ProRule" id="PRU00076"/>
    </source>
</evidence>
<keyword evidence="6" id="KW-1185">Reference proteome</keyword>
<feature type="chain" id="PRO_5028867493" evidence="4">
    <location>
        <begin position="22"/>
        <end position="355"/>
    </location>
</feature>
<evidence type="ECO:0000313" key="7">
    <source>
        <dbReference type="WBParaSite" id="Pan_g13863.t1"/>
    </source>
</evidence>
<keyword evidence="4" id="KW-0732">Signal</keyword>
<feature type="disulfide bond" evidence="1">
    <location>
        <begin position="56"/>
        <end position="65"/>
    </location>
</feature>
<feature type="compositionally biased region" description="Polar residues" evidence="2">
    <location>
        <begin position="309"/>
        <end position="332"/>
    </location>
</feature>
<dbReference type="PROSITE" id="PS50026">
    <property type="entry name" value="EGF_3"/>
    <property type="match status" value="1"/>
</dbReference>
<feature type="domain" description="EGF-like" evidence="5">
    <location>
        <begin position="26"/>
        <end position="66"/>
    </location>
</feature>
<feature type="transmembrane region" description="Helical" evidence="3">
    <location>
        <begin position="77"/>
        <end position="104"/>
    </location>
</feature>
<evidence type="ECO:0000256" key="3">
    <source>
        <dbReference type="SAM" id="Phobius"/>
    </source>
</evidence>
<evidence type="ECO:0000313" key="6">
    <source>
        <dbReference type="Proteomes" id="UP000492821"/>
    </source>
</evidence>
<organism evidence="6 7">
    <name type="scientific">Panagrellus redivivus</name>
    <name type="common">Microworm</name>
    <dbReference type="NCBI Taxonomy" id="6233"/>
    <lineage>
        <taxon>Eukaryota</taxon>
        <taxon>Metazoa</taxon>
        <taxon>Ecdysozoa</taxon>
        <taxon>Nematoda</taxon>
        <taxon>Chromadorea</taxon>
        <taxon>Rhabditida</taxon>
        <taxon>Tylenchina</taxon>
        <taxon>Panagrolaimomorpha</taxon>
        <taxon>Panagrolaimoidea</taxon>
        <taxon>Panagrolaimidae</taxon>
        <taxon>Panagrellus</taxon>
    </lineage>
</organism>
<name>A0A7E4UX17_PANRE</name>
<dbReference type="Proteomes" id="UP000492821">
    <property type="component" value="Unassembled WGS sequence"/>
</dbReference>
<keyword evidence="1" id="KW-0245">EGF-like domain</keyword>
<sequence>MLLRILAIVVIISFVSTLTDARDSSFVNSCGTNFCENGGNCTMKYVNGEYKLNCACPSCYSGRLCEKKVCYDKKSTYYWYFAAVRTSLLALTGLIGLGAFCMFLRRIHIISIERRVNHPIVQNISNASSHKIRYRGKKRIVLRQPATTSSSYCSTIHSAIFGVPKNVSIANEQIESLPPRETTAEFEARLAKFREKHLKEMQTFKKRTFPPWDEVEMRRHGLVNRHCDRVYAPDCPSNPSTVDVSVYNDPSTFVVTQAGLYSSDGTRSTSTCGTATPSSSLHLDNTAASTTLNTAISAPSMHTAVVPTAQKTAPTQPSSKSPVPQTGSGTPLQSVYMDSNLYAGAGGALGGYHHR</sequence>
<comment type="caution">
    <text evidence="1">Lacks conserved residue(s) required for the propagation of feature annotation.</text>
</comment>
<dbReference type="WBParaSite" id="Pan_g13863.t1">
    <property type="protein sequence ID" value="Pan_g13863.t1"/>
    <property type="gene ID" value="Pan_g13863"/>
</dbReference>